<evidence type="ECO:0000313" key="2">
    <source>
        <dbReference type="WBParaSite" id="ES5_v2.g14650.t1"/>
    </source>
</evidence>
<organism evidence="1 2">
    <name type="scientific">Panagrolaimus sp. ES5</name>
    <dbReference type="NCBI Taxonomy" id="591445"/>
    <lineage>
        <taxon>Eukaryota</taxon>
        <taxon>Metazoa</taxon>
        <taxon>Ecdysozoa</taxon>
        <taxon>Nematoda</taxon>
        <taxon>Chromadorea</taxon>
        <taxon>Rhabditida</taxon>
        <taxon>Tylenchina</taxon>
        <taxon>Panagrolaimomorpha</taxon>
        <taxon>Panagrolaimoidea</taxon>
        <taxon>Panagrolaimidae</taxon>
        <taxon>Panagrolaimus</taxon>
    </lineage>
</organism>
<protein>
    <submittedName>
        <fullName evidence="2">G-patch domain-containing protein</fullName>
    </submittedName>
</protein>
<reference evidence="2" key="1">
    <citation type="submission" date="2022-11" db="UniProtKB">
        <authorList>
            <consortium name="WormBaseParasite"/>
        </authorList>
    </citation>
    <scope>IDENTIFICATION</scope>
</reference>
<dbReference type="WBParaSite" id="ES5_v2.g14650.t1">
    <property type="protein sequence ID" value="ES5_v2.g14650.t1"/>
    <property type="gene ID" value="ES5_v2.g14650"/>
</dbReference>
<sequence length="933" mass="105722">MFESRKANYQKDFDNNECSSNVINSTLSLHIAAYENSVDTTSDEYSKEECLKNKNGLIKERKNGKHIFADYASLFQNPFEFPRQQKNQKDKPEVMQFKASQRVHNPNASQMPQFKTGAQGGGYVHNVPKAVAALNTSMEDGFESFDVNDADLEYAMDPTKRGRRKQTKEQSLYGIWADEDEEDNRFGFEATSSAKVELTKGVSFVSAGKTADLTPDDTPKPEKRPRLNFQASSSNEGSGVGAQVFAGIRTTSTMNIKGSEWTQASGKSDVIMQMMKKMGYVQGKGLGANKQGIVEPILASVREGRGAVGAYGKESSAVGQKFGETAAAAQAREHGNDELADTLTRKGNWKKDKRQKAAKTQYKTIDDVIAEGGLEAAGFGGPSLNMKIIDMTGPQQKVYNDFHSFSRKAKAPELDNDRRKFDIPELTHNLDTLLDVTEDEIRRNDRQLKLLKDQNKAVGADSQEIRKAIIDEEKEVARMKAVFGVVEEFAQSKTQTLKSCKDLLLRLKRDYAVEYKIYGLDSIALSNVMPMLRAHFNNWNPLNDPDYGIEIVEEWKEILQGEGKEKKHMFDRMKSELDALPAFDRCIWESWMPAMRQTALRWNVKQESKQMIHAILTWIPILPDWIADNLLEQIIVPKIKEQVEKWDPTTDAVPIDLWLLPWHPLLGHRLMPVYSPIRQKLAKALRSWVATDESAITVLKPWNDVFTKPTMNSFLAINIVPKLEQALATMNLNPVENFAFSEFHALLNWVELIGSDITSQILMKCFFPQWLDTIVMWLRTPGMILPEVARYYKEWSDRFPSYLKEIPSIKGELQRALNLISQAKRNLPIQLAPAAAPSQQQPMDQAPRFFNPPPVATSRALPTTSLREFVEHRAQQSGLVFMPLRKQMDGKPIYQLGGLEIFFDRDLLIAFNLERNRWEPIGVDHAIEIASNF</sequence>
<proteinExistence type="predicted"/>
<dbReference type="Proteomes" id="UP000887579">
    <property type="component" value="Unplaced"/>
</dbReference>
<evidence type="ECO:0000313" key="1">
    <source>
        <dbReference type="Proteomes" id="UP000887579"/>
    </source>
</evidence>
<name>A0AC34FDN3_9BILA</name>
<accession>A0AC34FDN3</accession>